<dbReference type="GO" id="GO:0016020">
    <property type="term" value="C:membrane"/>
    <property type="evidence" value="ECO:0007669"/>
    <property type="project" value="TreeGrafter"/>
</dbReference>
<dbReference type="PROSITE" id="PS51019">
    <property type="entry name" value="REELIN"/>
    <property type="match status" value="1"/>
</dbReference>
<evidence type="ECO:0000256" key="9">
    <source>
        <dbReference type="SAM" id="SignalP"/>
    </source>
</evidence>
<dbReference type="AlphaFoldDB" id="A0AAD8F6I5"/>
<dbReference type="PANTHER" id="PTHR45828:SF9">
    <property type="entry name" value="CELL WALL INTEGRITY AND STRESS RESPONSE COMPONENT 4-LIKE-RELATED"/>
    <property type="match status" value="1"/>
</dbReference>
<comment type="subcellular location">
    <subcellularLocation>
        <location evidence="1">Secreted</location>
    </subcellularLocation>
</comment>
<dbReference type="PANTHER" id="PTHR45828">
    <property type="entry name" value="CYTOCHROME B561/FERRIC REDUCTASE TRANSMEMBRANE"/>
    <property type="match status" value="1"/>
</dbReference>
<evidence type="ECO:0000256" key="7">
    <source>
        <dbReference type="ARBA" id="ARBA00022859"/>
    </source>
</evidence>
<accession>A0AAD8F6I5</accession>
<evidence type="ECO:0000256" key="5">
    <source>
        <dbReference type="ARBA" id="ARBA00022588"/>
    </source>
</evidence>
<dbReference type="InterPro" id="IPR002861">
    <property type="entry name" value="Reeler_dom"/>
</dbReference>
<evidence type="ECO:0000313" key="11">
    <source>
        <dbReference type="EMBL" id="KAK0052146.1"/>
    </source>
</evidence>
<evidence type="ECO:0000256" key="2">
    <source>
        <dbReference type="ARBA" id="ARBA00008501"/>
    </source>
</evidence>
<evidence type="ECO:0000256" key="4">
    <source>
        <dbReference type="ARBA" id="ARBA00022529"/>
    </source>
</evidence>
<dbReference type="CDD" id="cd08544">
    <property type="entry name" value="Reeler"/>
    <property type="match status" value="1"/>
</dbReference>
<dbReference type="InterPro" id="IPR051237">
    <property type="entry name" value="Ferric-chelate_Red/DefProt"/>
</dbReference>
<keyword evidence="8" id="KW-0044">Antibiotic</keyword>
<sequence>MLTLREREQKMASVLIAVFILVTATLSHGFPSGGPYYSCKTLKPGHNDELQTSTPPYAMSVSRATVEPGGRVSVTLSSKGSPFMGFMCAASDNDDQSNKTVGQFYLTSSSAKVAHLQNCSGSTQNTAITHSTNEMKTSVGFDWSAPASAVIGSVYKMRCTFVQSFSVYWINSLVRITVVGTGVKNPNDINSRTSASVTAKSLITPTSNGKINPNGNLYAAPKPTASTGTMDVQDYSVSEQTSKLVLQLLSEFDKAMKNQNTTKGPAGAGIENYQLRVSDQRQQGTSEPININVNIKLSSSPDTKDNAVDAPTSPTFTGQVQNNIINILLFQNPNATASSPISTQTDGTRRQRV</sequence>
<comment type="similarity">
    <text evidence="2">Belongs to the insect defense protein family.</text>
</comment>
<dbReference type="GO" id="GO:0042742">
    <property type="term" value="P:defense response to bacterium"/>
    <property type="evidence" value="ECO:0007669"/>
    <property type="project" value="UniProtKB-KW"/>
</dbReference>
<evidence type="ECO:0000256" key="1">
    <source>
        <dbReference type="ARBA" id="ARBA00004613"/>
    </source>
</evidence>
<dbReference type="GO" id="GO:0005576">
    <property type="term" value="C:extracellular region"/>
    <property type="evidence" value="ECO:0007669"/>
    <property type="project" value="UniProtKB-SubCell"/>
</dbReference>
<reference evidence="11" key="2">
    <citation type="submission" date="2023-04" db="EMBL/GenBank/DDBJ databases">
        <authorList>
            <person name="Bu L."/>
            <person name="Lu L."/>
            <person name="Laidemitt M.R."/>
            <person name="Zhang S.M."/>
            <person name="Mutuku M."/>
            <person name="Mkoji G."/>
            <person name="Steinauer M."/>
            <person name="Loker E.S."/>
        </authorList>
    </citation>
    <scope>NUCLEOTIDE SEQUENCE</scope>
    <source>
        <strain evidence="11">KasaAsao</strain>
        <tissue evidence="11">Whole Snail</tissue>
    </source>
</reference>
<protein>
    <submittedName>
        <fullName evidence="11">Defense protein</fullName>
    </submittedName>
</protein>
<reference evidence="11" key="1">
    <citation type="journal article" date="2023" name="PLoS Negl. Trop. Dis.">
        <title>A genome sequence for Biomphalaria pfeifferi, the major vector snail for the human-infecting parasite Schistosoma mansoni.</title>
        <authorList>
            <person name="Bu L."/>
            <person name="Lu L."/>
            <person name="Laidemitt M.R."/>
            <person name="Zhang S.M."/>
            <person name="Mutuku M."/>
            <person name="Mkoji G."/>
            <person name="Steinauer M."/>
            <person name="Loker E.S."/>
        </authorList>
    </citation>
    <scope>NUCLEOTIDE SEQUENCE</scope>
    <source>
        <strain evidence="11">KasaAsao</strain>
    </source>
</reference>
<evidence type="ECO:0000256" key="8">
    <source>
        <dbReference type="ARBA" id="ARBA00023022"/>
    </source>
</evidence>
<evidence type="ECO:0000259" key="10">
    <source>
        <dbReference type="PROSITE" id="PS51019"/>
    </source>
</evidence>
<organism evidence="11 12">
    <name type="scientific">Biomphalaria pfeifferi</name>
    <name type="common">Bloodfluke planorb</name>
    <name type="synonym">Freshwater snail</name>
    <dbReference type="NCBI Taxonomy" id="112525"/>
    <lineage>
        <taxon>Eukaryota</taxon>
        <taxon>Metazoa</taxon>
        <taxon>Spiralia</taxon>
        <taxon>Lophotrochozoa</taxon>
        <taxon>Mollusca</taxon>
        <taxon>Gastropoda</taxon>
        <taxon>Heterobranchia</taxon>
        <taxon>Euthyneura</taxon>
        <taxon>Panpulmonata</taxon>
        <taxon>Hygrophila</taxon>
        <taxon>Lymnaeoidea</taxon>
        <taxon>Planorbidae</taxon>
        <taxon>Biomphalaria</taxon>
    </lineage>
</organism>
<evidence type="ECO:0000256" key="3">
    <source>
        <dbReference type="ARBA" id="ARBA00022525"/>
    </source>
</evidence>
<dbReference type="Gene3D" id="2.60.40.4060">
    <property type="entry name" value="Reeler domain"/>
    <property type="match status" value="1"/>
</dbReference>
<dbReference type="Proteomes" id="UP001233172">
    <property type="component" value="Unassembled WGS sequence"/>
</dbReference>
<keyword evidence="5" id="KW-0399">Innate immunity</keyword>
<keyword evidence="6 9" id="KW-0732">Signal</keyword>
<dbReference type="EMBL" id="JASAOG010000097">
    <property type="protein sequence ID" value="KAK0052146.1"/>
    <property type="molecule type" value="Genomic_DNA"/>
</dbReference>
<keyword evidence="7" id="KW-0391">Immunity</keyword>
<keyword evidence="3" id="KW-0964">Secreted</keyword>
<comment type="caution">
    <text evidence="11">The sequence shown here is derived from an EMBL/GenBank/DDBJ whole genome shotgun (WGS) entry which is preliminary data.</text>
</comment>
<proteinExistence type="inferred from homology"/>
<keyword evidence="12" id="KW-1185">Reference proteome</keyword>
<gene>
    <name evidence="11" type="ORF">Bpfe_018476</name>
</gene>
<name>A0AAD8F6I5_BIOPF</name>
<feature type="chain" id="PRO_5041903513" evidence="9">
    <location>
        <begin position="30"/>
        <end position="353"/>
    </location>
</feature>
<dbReference type="GO" id="GO:0045087">
    <property type="term" value="P:innate immune response"/>
    <property type="evidence" value="ECO:0007669"/>
    <property type="project" value="UniProtKB-KW"/>
</dbReference>
<keyword evidence="4" id="KW-0929">Antimicrobial</keyword>
<evidence type="ECO:0000313" key="12">
    <source>
        <dbReference type="Proteomes" id="UP001233172"/>
    </source>
</evidence>
<feature type="signal peptide" evidence="9">
    <location>
        <begin position="1"/>
        <end position="29"/>
    </location>
</feature>
<dbReference type="InterPro" id="IPR042307">
    <property type="entry name" value="Reeler_sf"/>
</dbReference>
<evidence type="ECO:0000256" key="6">
    <source>
        <dbReference type="ARBA" id="ARBA00022729"/>
    </source>
</evidence>
<feature type="domain" description="Reelin" evidence="10">
    <location>
        <begin position="16"/>
        <end position="200"/>
    </location>
</feature>
<dbReference type="Pfam" id="PF02014">
    <property type="entry name" value="Reeler"/>
    <property type="match status" value="1"/>
</dbReference>